<dbReference type="GO" id="GO:0016853">
    <property type="term" value="F:isomerase activity"/>
    <property type="evidence" value="ECO:0007669"/>
    <property type="project" value="UniProtKB-KW"/>
</dbReference>
<accession>A0A096ABE1</accession>
<reference evidence="1 2" key="1">
    <citation type="submission" date="2014-07" db="EMBL/GenBank/DDBJ databases">
        <authorList>
            <person name="McCorrison J."/>
            <person name="Sanka R."/>
            <person name="Torralba M."/>
            <person name="Gillis M."/>
            <person name="Haft D.H."/>
            <person name="Methe B."/>
            <person name="Sutton G."/>
            <person name="Nelson K.E."/>
        </authorList>
    </citation>
    <scope>NUCLEOTIDE SEQUENCE [LARGE SCALE GENOMIC DNA]</scope>
    <source>
        <strain evidence="1 2">DNF00320</strain>
    </source>
</reference>
<name>A0A096ABE1_9BACT</name>
<keyword evidence="1" id="KW-0413">Isomerase</keyword>
<dbReference type="Proteomes" id="UP000029525">
    <property type="component" value="Unassembled WGS sequence"/>
</dbReference>
<evidence type="ECO:0000313" key="1">
    <source>
        <dbReference type="EMBL" id="KGF44240.1"/>
    </source>
</evidence>
<organism evidence="1 2">
    <name type="scientific">Prevotella bivia DNF00320</name>
    <dbReference type="NCBI Taxonomy" id="1401068"/>
    <lineage>
        <taxon>Bacteria</taxon>
        <taxon>Pseudomonadati</taxon>
        <taxon>Bacteroidota</taxon>
        <taxon>Bacteroidia</taxon>
        <taxon>Bacteroidales</taxon>
        <taxon>Prevotellaceae</taxon>
        <taxon>Prevotella</taxon>
    </lineage>
</organism>
<dbReference type="EMBL" id="JRNQ01000045">
    <property type="protein sequence ID" value="KGF44240.1"/>
    <property type="molecule type" value="Genomic_DNA"/>
</dbReference>
<dbReference type="AlphaFoldDB" id="A0A096ABE1"/>
<protein>
    <submittedName>
        <fullName evidence="1">Topoisomerase</fullName>
    </submittedName>
</protein>
<proteinExistence type="predicted"/>
<evidence type="ECO:0000313" key="2">
    <source>
        <dbReference type="Proteomes" id="UP000029525"/>
    </source>
</evidence>
<sequence>MSDTNNLMICPVCGRGTMVHDEQDWKCSEQSCGFVIPNRLFNLEITEELVAQLVKHGHTGVLSLQNRDGQYFKAALVIRSGKVVVSSGVHYIDGVCPICGGKMRKTSKGYRCENSIGEHPSCDFMIPGIICNRRITEQDAVAFLNGKHIALEGFASNEWKMFASSLSIAEGKVKLESRIAKCPHCGGDLHVGLKAYNCANYRNAEHPCKFSIWRNISGHAVSVEEVKQICEQGVTKDCIEFYKEDGTVYYKRLQLTPEKDRIIMI</sequence>
<gene>
    <name evidence="1" type="ORF">HMPREF0647_07430</name>
</gene>
<dbReference type="RefSeq" id="WP_036867441.1">
    <property type="nucleotide sequence ID" value="NZ_JRNQ01000045.1"/>
</dbReference>
<dbReference type="OrthoDB" id="753911at2"/>
<dbReference type="SUPFAM" id="SSF57783">
    <property type="entry name" value="Zinc beta-ribbon"/>
    <property type="match status" value="1"/>
</dbReference>
<comment type="caution">
    <text evidence="1">The sequence shown here is derived from an EMBL/GenBank/DDBJ whole genome shotgun (WGS) entry which is preliminary data.</text>
</comment>